<keyword evidence="2" id="KW-1185">Reference proteome</keyword>
<dbReference type="AlphaFoldDB" id="A0A6A5TTM3"/>
<dbReference type="Proteomes" id="UP000800035">
    <property type="component" value="Unassembled WGS sequence"/>
</dbReference>
<reference evidence="1" key="1">
    <citation type="journal article" date="2020" name="Stud. Mycol.">
        <title>101 Dothideomycetes genomes: a test case for predicting lifestyles and emergence of pathogens.</title>
        <authorList>
            <person name="Haridas S."/>
            <person name="Albert R."/>
            <person name="Binder M."/>
            <person name="Bloem J."/>
            <person name="Labutti K."/>
            <person name="Salamov A."/>
            <person name="Andreopoulos B."/>
            <person name="Baker S."/>
            <person name="Barry K."/>
            <person name="Bills G."/>
            <person name="Bluhm B."/>
            <person name="Cannon C."/>
            <person name="Castanera R."/>
            <person name="Culley D."/>
            <person name="Daum C."/>
            <person name="Ezra D."/>
            <person name="Gonzalez J."/>
            <person name="Henrissat B."/>
            <person name="Kuo A."/>
            <person name="Liang C."/>
            <person name="Lipzen A."/>
            <person name="Lutzoni F."/>
            <person name="Magnuson J."/>
            <person name="Mondo S."/>
            <person name="Nolan M."/>
            <person name="Ohm R."/>
            <person name="Pangilinan J."/>
            <person name="Park H.-J."/>
            <person name="Ramirez L."/>
            <person name="Alfaro M."/>
            <person name="Sun H."/>
            <person name="Tritt A."/>
            <person name="Yoshinaga Y."/>
            <person name="Zwiers L.-H."/>
            <person name="Turgeon B."/>
            <person name="Goodwin S."/>
            <person name="Spatafora J."/>
            <person name="Crous P."/>
            <person name="Grigoriev I."/>
        </authorList>
    </citation>
    <scope>NUCLEOTIDE SEQUENCE</scope>
    <source>
        <strain evidence="1">CBS 675.92</strain>
    </source>
</reference>
<sequence length="99" mass="11270">SLQASLNDWSSTTTGSPSVAEELLQMYRDEGLEGFMDIPYGFAALAYNAVGDTKKATIYAEKAQELILMKDGPWTPNLQIWRELLKDPRSHWSYKRRLS</sequence>
<dbReference type="EMBL" id="ML976992">
    <property type="protein sequence ID" value="KAF1956303.1"/>
    <property type="molecule type" value="Genomic_DNA"/>
</dbReference>
<feature type="non-terminal residue" evidence="1">
    <location>
        <position position="1"/>
    </location>
</feature>
<protein>
    <submittedName>
        <fullName evidence="1">Uncharacterized protein</fullName>
    </submittedName>
</protein>
<organism evidence="1 2">
    <name type="scientific">Byssothecium circinans</name>
    <dbReference type="NCBI Taxonomy" id="147558"/>
    <lineage>
        <taxon>Eukaryota</taxon>
        <taxon>Fungi</taxon>
        <taxon>Dikarya</taxon>
        <taxon>Ascomycota</taxon>
        <taxon>Pezizomycotina</taxon>
        <taxon>Dothideomycetes</taxon>
        <taxon>Pleosporomycetidae</taxon>
        <taxon>Pleosporales</taxon>
        <taxon>Massarineae</taxon>
        <taxon>Massarinaceae</taxon>
        <taxon>Byssothecium</taxon>
    </lineage>
</organism>
<accession>A0A6A5TTM3</accession>
<evidence type="ECO:0000313" key="1">
    <source>
        <dbReference type="EMBL" id="KAF1956303.1"/>
    </source>
</evidence>
<dbReference type="OrthoDB" id="265717at2759"/>
<proteinExistence type="predicted"/>
<gene>
    <name evidence="1" type="ORF">CC80DRAFT_413401</name>
</gene>
<evidence type="ECO:0000313" key="2">
    <source>
        <dbReference type="Proteomes" id="UP000800035"/>
    </source>
</evidence>
<name>A0A6A5TTM3_9PLEO</name>